<organism evidence="1 2">
    <name type="scientific">Violaceomyces palustris</name>
    <dbReference type="NCBI Taxonomy" id="1673888"/>
    <lineage>
        <taxon>Eukaryota</taxon>
        <taxon>Fungi</taxon>
        <taxon>Dikarya</taxon>
        <taxon>Basidiomycota</taxon>
        <taxon>Ustilaginomycotina</taxon>
        <taxon>Ustilaginomycetes</taxon>
        <taxon>Violaceomycetales</taxon>
        <taxon>Violaceomycetaceae</taxon>
        <taxon>Violaceomyces</taxon>
    </lineage>
</organism>
<gene>
    <name evidence="1" type="ORF">IE53DRAFT_50338</name>
</gene>
<accession>A0ACD0P0J9</accession>
<keyword evidence="2" id="KW-1185">Reference proteome</keyword>
<sequence>MGTYCTACMHTSITFIRWLGRNKAASHLDSRFRHPLPPPHPPNLCRSIHLAKRRQGDDENACFSLYQSQSPTHPSLLLLLLLLNRSVPAVLATLSCASLRSPPCALGFTLKMVHSSLSPWSRAIFWQLTSSLLECLGPLQQDRARLGEKISLQEGRVGWL</sequence>
<reference evidence="1 2" key="1">
    <citation type="journal article" date="2018" name="Mol. Biol. Evol.">
        <title>Broad Genomic Sampling Reveals a Smut Pathogenic Ancestry of the Fungal Clade Ustilaginomycotina.</title>
        <authorList>
            <person name="Kijpornyongpan T."/>
            <person name="Mondo S.J."/>
            <person name="Barry K."/>
            <person name="Sandor L."/>
            <person name="Lee J."/>
            <person name="Lipzen A."/>
            <person name="Pangilinan J."/>
            <person name="LaButti K."/>
            <person name="Hainaut M."/>
            <person name="Henrissat B."/>
            <person name="Grigoriev I.V."/>
            <person name="Spatafora J.W."/>
            <person name="Aime M.C."/>
        </authorList>
    </citation>
    <scope>NUCLEOTIDE SEQUENCE [LARGE SCALE GENOMIC DNA]</scope>
    <source>
        <strain evidence="1 2">SA 807</strain>
    </source>
</reference>
<proteinExistence type="predicted"/>
<dbReference type="Proteomes" id="UP000245626">
    <property type="component" value="Unassembled WGS sequence"/>
</dbReference>
<dbReference type="EMBL" id="KZ819842">
    <property type="protein sequence ID" value="PWN51459.1"/>
    <property type="molecule type" value="Genomic_DNA"/>
</dbReference>
<evidence type="ECO:0000313" key="1">
    <source>
        <dbReference type="EMBL" id="PWN51459.1"/>
    </source>
</evidence>
<name>A0ACD0P0J9_9BASI</name>
<evidence type="ECO:0000313" key="2">
    <source>
        <dbReference type="Proteomes" id="UP000245626"/>
    </source>
</evidence>
<protein>
    <submittedName>
        <fullName evidence="1">Uncharacterized protein</fullName>
    </submittedName>
</protein>